<evidence type="ECO:0000313" key="4">
    <source>
        <dbReference type="Proteomes" id="UP000249056"/>
    </source>
</evidence>
<gene>
    <name evidence="3" type="ORF">DID88_006342</name>
</gene>
<dbReference type="SUPFAM" id="SSF50475">
    <property type="entry name" value="FMN-binding split barrel"/>
    <property type="match status" value="1"/>
</dbReference>
<keyword evidence="4" id="KW-1185">Reference proteome</keyword>
<dbReference type="Proteomes" id="UP000249056">
    <property type="component" value="Unassembled WGS sequence"/>
</dbReference>
<name>A0A395J2C0_9HELO</name>
<dbReference type="InterPro" id="IPR052917">
    <property type="entry name" value="Stress-Dev_Protein"/>
</dbReference>
<feature type="region of interest" description="Disordered" evidence="1">
    <location>
        <begin position="20"/>
        <end position="49"/>
    </location>
</feature>
<comment type="caution">
    <text evidence="3">The sequence shown here is derived from an EMBL/GenBank/DDBJ whole genome shotgun (WGS) entry which is preliminary data.</text>
</comment>
<reference evidence="3 4" key="1">
    <citation type="submission" date="2018-06" db="EMBL/GenBank/DDBJ databases">
        <title>Genome Sequence of the Brown Rot Fungal Pathogen Monilinia fructigena.</title>
        <authorList>
            <person name="Landi L."/>
            <person name="De Miccolis Angelini R.M."/>
            <person name="Pollastro S."/>
            <person name="Abate D."/>
            <person name="Faretra F."/>
            <person name="Romanazzi G."/>
        </authorList>
    </citation>
    <scope>NUCLEOTIDE SEQUENCE [LARGE SCALE GENOMIC DNA]</scope>
    <source>
        <strain evidence="3 4">Mfrg269</strain>
    </source>
</reference>
<protein>
    <submittedName>
        <fullName evidence="3">Uncharacterized protein</fullName>
    </submittedName>
</protein>
<dbReference type="InterPro" id="IPR012349">
    <property type="entry name" value="Split_barrel_FMN-bd"/>
</dbReference>
<dbReference type="Gene3D" id="2.30.110.10">
    <property type="entry name" value="Electron Transport, Fmn-binding Protein, Chain A"/>
    <property type="match status" value="1"/>
</dbReference>
<organism evidence="3 4">
    <name type="scientific">Monilinia fructigena</name>
    <dbReference type="NCBI Taxonomy" id="38457"/>
    <lineage>
        <taxon>Eukaryota</taxon>
        <taxon>Fungi</taxon>
        <taxon>Dikarya</taxon>
        <taxon>Ascomycota</taxon>
        <taxon>Pezizomycotina</taxon>
        <taxon>Leotiomycetes</taxon>
        <taxon>Helotiales</taxon>
        <taxon>Sclerotiniaceae</taxon>
        <taxon>Monilinia</taxon>
    </lineage>
</organism>
<accession>A0A395J2C0</accession>
<dbReference type="PANTHER" id="PTHR34818:SF1">
    <property type="entry name" value="PROTEIN BLI-3"/>
    <property type="match status" value="1"/>
</dbReference>
<dbReference type="PANTHER" id="PTHR34818">
    <property type="entry name" value="PROTEIN BLI-3"/>
    <property type="match status" value="1"/>
</dbReference>
<feature type="compositionally biased region" description="Pro residues" evidence="1">
    <location>
        <begin position="29"/>
        <end position="43"/>
    </location>
</feature>
<evidence type="ECO:0000256" key="1">
    <source>
        <dbReference type="SAM" id="MobiDB-lite"/>
    </source>
</evidence>
<feature type="signal peptide" evidence="2">
    <location>
        <begin position="1"/>
        <end position="21"/>
    </location>
</feature>
<evidence type="ECO:0000256" key="2">
    <source>
        <dbReference type="SAM" id="SignalP"/>
    </source>
</evidence>
<sequence>MGRRGSCLVGVWLLLLRKTEGQPSSSTPTPNPAKPTTYPPTPTPTSSFLNSSGEWASISGLSSLETSRLTIEKYYSPTLKAWLGDLGDGVHDGGPKDPRIGIIRVDAKTATYAIVRKSLLARERSSRKAL</sequence>
<dbReference type="EMBL" id="QKRW01000006">
    <property type="protein sequence ID" value="RAL66657.1"/>
    <property type="molecule type" value="Genomic_DNA"/>
</dbReference>
<evidence type="ECO:0000313" key="3">
    <source>
        <dbReference type="EMBL" id="RAL66657.1"/>
    </source>
</evidence>
<dbReference type="OrthoDB" id="434253at2759"/>
<proteinExistence type="predicted"/>
<keyword evidence="2" id="KW-0732">Signal</keyword>
<feature type="chain" id="PRO_5017259262" evidence="2">
    <location>
        <begin position="22"/>
        <end position="130"/>
    </location>
</feature>
<dbReference type="AlphaFoldDB" id="A0A395J2C0"/>